<reference evidence="1 2" key="1">
    <citation type="journal article" date="2014" name="Int. J. Syst. Evol. Microbiol.">
        <title>Draft Genome Sequence of Corynebacterium ulcerans FRC58, Isolated from the Bronchitic Aspiration of a Patient in France.</title>
        <authorList>
            <person name="Silva Ado S."/>
            <person name="Barauna R.A."/>
            <person name="de Sa P.C."/>
            <person name="das Gracas D.A."/>
            <person name="Carneiro A.R."/>
            <person name="Thouvenin M."/>
            <person name="Azevedo V."/>
            <person name="Badell E."/>
            <person name="Guiso N."/>
            <person name="da Silva A.L."/>
            <person name="Ramos R.T."/>
        </authorList>
    </citation>
    <scope>NUCLEOTIDE SEQUENCE [LARGE SCALE GENOMIC DNA]</scope>
    <source>
        <strain evidence="1 2">FRC58</strain>
    </source>
</reference>
<sequence length="43" mass="4827">MEILCHGCAYWGIGKPEKNYKRMIFPASSPENSHRSGDVMATL</sequence>
<organism evidence="1 2">
    <name type="scientific">Corynebacterium ulcerans FRC58</name>
    <dbReference type="NCBI Taxonomy" id="1408268"/>
    <lineage>
        <taxon>Bacteria</taxon>
        <taxon>Bacillati</taxon>
        <taxon>Actinomycetota</taxon>
        <taxon>Actinomycetes</taxon>
        <taxon>Mycobacteriales</taxon>
        <taxon>Corynebacteriaceae</taxon>
        <taxon>Corynebacterium</taxon>
    </lineage>
</organism>
<name>A0ABM5TZL4_CORUL</name>
<proteinExistence type="predicted"/>
<dbReference type="EMBL" id="CP011913">
    <property type="protein sequence ID" value="AKN76612.1"/>
    <property type="molecule type" value="Genomic_DNA"/>
</dbReference>
<gene>
    <name evidence="1" type="ORF">CulFRC58_0758</name>
</gene>
<accession>A0ABM5TZL4</accession>
<protein>
    <submittedName>
        <fullName evidence="1">Uncharacterized protein</fullName>
    </submittedName>
</protein>
<keyword evidence="2" id="KW-1185">Reference proteome</keyword>
<dbReference type="Proteomes" id="UP000036185">
    <property type="component" value="Chromosome"/>
</dbReference>
<evidence type="ECO:0000313" key="2">
    <source>
        <dbReference type="Proteomes" id="UP000036185"/>
    </source>
</evidence>
<evidence type="ECO:0000313" key="1">
    <source>
        <dbReference type="EMBL" id="AKN76612.1"/>
    </source>
</evidence>